<dbReference type="NCBIfam" id="NF002378">
    <property type="entry name" value="PRK01372.1"/>
    <property type="match status" value="1"/>
</dbReference>
<evidence type="ECO:0000256" key="4">
    <source>
        <dbReference type="ARBA" id="ARBA00022598"/>
    </source>
</evidence>
<keyword evidence="12" id="KW-0961">Cell wall biogenesis/degradation</keyword>
<dbReference type="EMBL" id="JAHLQK010000002">
    <property type="protein sequence ID" value="MBU5676097.1"/>
    <property type="molecule type" value="Genomic_DNA"/>
</dbReference>
<evidence type="ECO:0000256" key="8">
    <source>
        <dbReference type="ARBA" id="ARBA00022842"/>
    </source>
</evidence>
<reference evidence="15 16" key="1">
    <citation type="submission" date="2021-06" db="EMBL/GenBank/DDBJ databases">
        <authorList>
            <person name="Sun Q."/>
            <person name="Li D."/>
        </authorList>
    </citation>
    <scope>NUCLEOTIDE SEQUENCE [LARGE SCALE GENOMIC DNA]</scope>
    <source>
        <strain evidence="15 16">MSJ-5</strain>
    </source>
</reference>
<evidence type="ECO:0000256" key="10">
    <source>
        <dbReference type="ARBA" id="ARBA00022984"/>
    </source>
</evidence>
<comment type="pathway">
    <text evidence="12">Cell wall biogenesis; peptidoglycan biosynthesis.</text>
</comment>
<dbReference type="Pfam" id="PF01820">
    <property type="entry name" value="Dala_Dala_lig_N"/>
    <property type="match status" value="1"/>
</dbReference>
<comment type="catalytic activity">
    <reaction evidence="12">
        <text>2 D-alanine + ATP = D-alanyl-D-alanine + ADP + phosphate + H(+)</text>
        <dbReference type="Rhea" id="RHEA:11224"/>
        <dbReference type="ChEBI" id="CHEBI:15378"/>
        <dbReference type="ChEBI" id="CHEBI:30616"/>
        <dbReference type="ChEBI" id="CHEBI:43474"/>
        <dbReference type="ChEBI" id="CHEBI:57416"/>
        <dbReference type="ChEBI" id="CHEBI:57822"/>
        <dbReference type="ChEBI" id="CHEBI:456216"/>
        <dbReference type="EC" id="6.3.2.4"/>
    </reaction>
</comment>
<comment type="cofactor">
    <cofactor evidence="2">
        <name>Mg(2+)</name>
        <dbReference type="ChEBI" id="CHEBI:18420"/>
    </cofactor>
</comment>
<keyword evidence="12" id="KW-0963">Cytoplasm</keyword>
<proteinExistence type="inferred from homology"/>
<keyword evidence="6 13" id="KW-0547">Nucleotide-binding</keyword>
<comment type="similarity">
    <text evidence="3 12">Belongs to the D-alanine--D-alanine ligase family.</text>
</comment>
<dbReference type="InterPro" id="IPR011095">
    <property type="entry name" value="Dala_Dala_lig_C"/>
</dbReference>
<dbReference type="InterPro" id="IPR011127">
    <property type="entry name" value="Dala_Dala_lig_N"/>
</dbReference>
<evidence type="ECO:0000256" key="6">
    <source>
        <dbReference type="ARBA" id="ARBA00022741"/>
    </source>
</evidence>
<dbReference type="HAMAP" id="MF_00047">
    <property type="entry name" value="Dala_Dala_lig"/>
    <property type="match status" value="1"/>
</dbReference>
<dbReference type="PANTHER" id="PTHR23132">
    <property type="entry name" value="D-ALANINE--D-ALANINE LIGASE"/>
    <property type="match status" value="1"/>
</dbReference>
<keyword evidence="5" id="KW-0479">Metal-binding</keyword>
<dbReference type="NCBIfam" id="TIGR01205">
    <property type="entry name" value="D_ala_D_alaTIGR"/>
    <property type="match status" value="1"/>
</dbReference>
<comment type="cofactor">
    <cofactor evidence="1">
        <name>Mn(2+)</name>
        <dbReference type="ChEBI" id="CHEBI:29035"/>
    </cofactor>
</comment>
<keyword evidence="4 12" id="KW-0436">Ligase</keyword>
<comment type="function">
    <text evidence="12">Cell wall formation.</text>
</comment>
<comment type="subcellular location">
    <subcellularLocation>
        <location evidence="12">Cytoplasm</location>
    </subcellularLocation>
</comment>
<organism evidence="15 16">
    <name type="scientific">Alkaliphilus flagellatus</name>
    <dbReference type="NCBI Taxonomy" id="2841507"/>
    <lineage>
        <taxon>Bacteria</taxon>
        <taxon>Bacillati</taxon>
        <taxon>Bacillota</taxon>
        <taxon>Clostridia</taxon>
        <taxon>Peptostreptococcales</taxon>
        <taxon>Natronincolaceae</taxon>
        <taxon>Alkaliphilus</taxon>
    </lineage>
</organism>
<evidence type="ECO:0000256" key="1">
    <source>
        <dbReference type="ARBA" id="ARBA00001936"/>
    </source>
</evidence>
<keyword evidence="7 13" id="KW-0067">ATP-binding</keyword>
<name>A0ABS6G2Z6_9FIRM</name>
<evidence type="ECO:0000256" key="13">
    <source>
        <dbReference type="PROSITE-ProRule" id="PRU00409"/>
    </source>
</evidence>
<dbReference type="PROSITE" id="PS00843">
    <property type="entry name" value="DALA_DALA_LIGASE_1"/>
    <property type="match status" value="1"/>
</dbReference>
<sequence length="366" mass="40736">MGKMNVMVIFGGKSGEHEVSLMSATSILRAMNKDKYNIITVGITKEGVWKLYEGPIDEIQSGAWEKTADEGAQNAGLNTQMSLLPTEKGNGMITFGNGRIEKVDVVFPVLHGPFGEDGTIQGLFEMINIPYVGTGVLASSVAMDKAISKKLLQVDSIPQAKYDVVMFKEYKKDKMEVISRIEEKFKYPIFVKPANMGSSVGITKANTREKLKEAIELAGKYDRKIVIEETIIGKEIECSVLGNDDPIASLPAEIIPSAEFYDYNDKYFAGTSKFAIPANLPESILNEVRDMAIKVYKLLDCSGLSRVDFFVESNTNRVLLNEVNTMPGFTKISMYPKMWEATGIKYEDLIDRLIELAIERFNERGN</sequence>
<dbReference type="InterPro" id="IPR005905">
    <property type="entry name" value="D_ala_D_ala"/>
</dbReference>
<keyword evidence="11" id="KW-0464">Manganese</keyword>
<dbReference type="PANTHER" id="PTHR23132:SF25">
    <property type="entry name" value="D-ALANINE--D-ALANINE LIGASE A"/>
    <property type="match status" value="1"/>
</dbReference>
<dbReference type="PROSITE" id="PS00844">
    <property type="entry name" value="DALA_DALA_LIGASE_2"/>
    <property type="match status" value="1"/>
</dbReference>
<feature type="domain" description="ATP-grasp" evidence="14">
    <location>
        <begin position="149"/>
        <end position="355"/>
    </location>
</feature>
<dbReference type="PROSITE" id="PS50975">
    <property type="entry name" value="ATP_GRASP"/>
    <property type="match status" value="1"/>
</dbReference>
<keyword evidence="8" id="KW-0460">Magnesium</keyword>
<dbReference type="NCBIfam" id="NF002528">
    <property type="entry name" value="PRK01966.1-4"/>
    <property type="match status" value="1"/>
</dbReference>
<evidence type="ECO:0000259" key="14">
    <source>
        <dbReference type="PROSITE" id="PS50975"/>
    </source>
</evidence>
<evidence type="ECO:0000256" key="11">
    <source>
        <dbReference type="ARBA" id="ARBA00023211"/>
    </source>
</evidence>
<dbReference type="InterPro" id="IPR000291">
    <property type="entry name" value="D-Ala_lig_Van_CS"/>
</dbReference>
<dbReference type="GO" id="GO:0016874">
    <property type="term" value="F:ligase activity"/>
    <property type="evidence" value="ECO:0007669"/>
    <property type="project" value="UniProtKB-KW"/>
</dbReference>
<keyword evidence="10 12" id="KW-0573">Peptidoglycan synthesis</keyword>
<keyword evidence="9 12" id="KW-0133">Cell shape</keyword>
<protein>
    <recommendedName>
        <fullName evidence="12">D-alanine--D-alanine ligase</fullName>
        <ecNumber evidence="12">6.3.2.4</ecNumber>
    </recommendedName>
    <alternativeName>
        <fullName evidence="12">D-Ala-D-Ala ligase</fullName>
    </alternativeName>
    <alternativeName>
        <fullName evidence="12">D-alanylalanine synthetase</fullName>
    </alternativeName>
</protein>
<evidence type="ECO:0000256" key="2">
    <source>
        <dbReference type="ARBA" id="ARBA00001946"/>
    </source>
</evidence>
<evidence type="ECO:0000256" key="9">
    <source>
        <dbReference type="ARBA" id="ARBA00022960"/>
    </source>
</evidence>
<comment type="caution">
    <text evidence="15">The sequence shown here is derived from an EMBL/GenBank/DDBJ whole genome shotgun (WGS) entry which is preliminary data.</text>
</comment>
<dbReference type="Pfam" id="PF07478">
    <property type="entry name" value="Dala_Dala_lig_C"/>
    <property type="match status" value="1"/>
</dbReference>
<evidence type="ECO:0000256" key="7">
    <source>
        <dbReference type="ARBA" id="ARBA00022840"/>
    </source>
</evidence>
<evidence type="ECO:0000256" key="12">
    <source>
        <dbReference type="HAMAP-Rule" id="MF_00047"/>
    </source>
</evidence>
<evidence type="ECO:0000256" key="5">
    <source>
        <dbReference type="ARBA" id="ARBA00022723"/>
    </source>
</evidence>
<gene>
    <name evidence="12" type="primary">ddl</name>
    <name evidence="15" type="ORF">KQI88_06680</name>
</gene>
<evidence type="ECO:0000313" key="15">
    <source>
        <dbReference type="EMBL" id="MBU5676097.1"/>
    </source>
</evidence>
<evidence type="ECO:0000256" key="3">
    <source>
        <dbReference type="ARBA" id="ARBA00010871"/>
    </source>
</evidence>
<dbReference type="Proteomes" id="UP000779508">
    <property type="component" value="Unassembled WGS sequence"/>
</dbReference>
<dbReference type="PIRSF" id="PIRSF039102">
    <property type="entry name" value="Ddl/VanB"/>
    <property type="match status" value="1"/>
</dbReference>
<dbReference type="InterPro" id="IPR011761">
    <property type="entry name" value="ATP-grasp"/>
</dbReference>
<evidence type="ECO:0000313" key="16">
    <source>
        <dbReference type="Proteomes" id="UP000779508"/>
    </source>
</evidence>
<accession>A0ABS6G2Z6</accession>
<dbReference type="EC" id="6.3.2.4" evidence="12"/>
<keyword evidence="16" id="KW-1185">Reference proteome</keyword>